<evidence type="ECO:0000256" key="10">
    <source>
        <dbReference type="RuleBase" id="RU003956"/>
    </source>
</evidence>
<keyword evidence="5 9" id="KW-0862">Zinc</keyword>
<feature type="binding site" evidence="9">
    <location>
        <position position="192"/>
    </location>
    <ligand>
        <name>Zn(2+)</name>
        <dbReference type="ChEBI" id="CHEBI:29105"/>
    </ligand>
</feature>
<dbReference type="PANTHER" id="PTHR11002:SF76">
    <property type="entry name" value="CARBONIC ANHYDRASE"/>
    <property type="match status" value="1"/>
</dbReference>
<dbReference type="GO" id="GO:0071244">
    <property type="term" value="P:cellular response to carbon dioxide"/>
    <property type="evidence" value="ECO:0007669"/>
    <property type="project" value="TreeGrafter"/>
</dbReference>
<dbReference type="InterPro" id="IPR036874">
    <property type="entry name" value="Carbonic_anhydrase_sf"/>
</dbReference>
<dbReference type="EC" id="4.2.1.1" evidence="2 10"/>
<dbReference type="InterPro" id="IPR001765">
    <property type="entry name" value="Carbonic_anhydrase"/>
</dbReference>
<evidence type="ECO:0000256" key="9">
    <source>
        <dbReference type="PIRSR" id="PIRSR601765-1"/>
    </source>
</evidence>
<dbReference type="GO" id="GO:0004089">
    <property type="term" value="F:carbonate dehydratase activity"/>
    <property type="evidence" value="ECO:0007669"/>
    <property type="project" value="UniProtKB-UniRule"/>
</dbReference>
<dbReference type="GO" id="GO:0005737">
    <property type="term" value="C:cytoplasm"/>
    <property type="evidence" value="ECO:0007669"/>
    <property type="project" value="TreeGrafter"/>
</dbReference>
<keyword evidence="4 9" id="KW-0479">Metal-binding</keyword>
<dbReference type="PANTHER" id="PTHR11002">
    <property type="entry name" value="CARBONIC ANHYDRASE"/>
    <property type="match status" value="1"/>
</dbReference>
<dbReference type="GO" id="GO:0015976">
    <property type="term" value="P:carbon utilization"/>
    <property type="evidence" value="ECO:0007669"/>
    <property type="project" value="InterPro"/>
</dbReference>
<name>U4LTF3_PYROM</name>
<dbReference type="SMART" id="SM00947">
    <property type="entry name" value="Pro_CA"/>
    <property type="match status" value="1"/>
</dbReference>
<reference evidence="12 13" key="1">
    <citation type="journal article" date="2013" name="PLoS Genet.">
        <title>The genome and development-dependent transcriptomes of Pyronema confluens: a window into fungal evolution.</title>
        <authorList>
            <person name="Traeger S."/>
            <person name="Altegoer F."/>
            <person name="Freitag M."/>
            <person name="Gabaldon T."/>
            <person name="Kempken F."/>
            <person name="Kumar A."/>
            <person name="Marcet-Houben M."/>
            <person name="Poggeler S."/>
            <person name="Stajich J.E."/>
            <person name="Nowrousian M."/>
        </authorList>
    </citation>
    <scope>NUCLEOTIDE SEQUENCE [LARGE SCALE GENOMIC DNA]</scope>
    <source>
        <strain evidence="13">CBS 100304</strain>
        <tissue evidence="12">Vegetative mycelium</tissue>
    </source>
</reference>
<dbReference type="SUPFAM" id="SSF53056">
    <property type="entry name" value="beta-carbonic anhydrase, cab"/>
    <property type="match status" value="1"/>
</dbReference>
<sequence>MAGFWPFSAWKAKRKEKKQRSEAKAKLKESALGPKSKESTTGAKNPDNLTNITGVAGASSKNDYSYQQQQQEDDATSNAHLEYSVPTTTMAAADKTVLDDLLTRNKEWAQRTAETNPALFPALAVGQSPKILWLGCSDSRVPETTILDLMPGEVFVHRNIANMLPATDLSSLSVLQYAVEVLQVQHIIVCGHYACGGVNAALGHKKLGLIDSWLRGIREVRAKYEKQLEGLSQKEQSDRLVEFNVIEQVRSVLKNANVQEAIEERGLEVHGWVYNVGSGECNVLECPESPDAHVFKIKNPRAELE</sequence>
<dbReference type="STRING" id="1076935.U4LTF3"/>
<evidence type="ECO:0000256" key="1">
    <source>
        <dbReference type="ARBA" id="ARBA00006217"/>
    </source>
</evidence>
<organism evidence="12 13">
    <name type="scientific">Pyronema omphalodes (strain CBS 100304)</name>
    <name type="common">Pyronema confluens</name>
    <dbReference type="NCBI Taxonomy" id="1076935"/>
    <lineage>
        <taxon>Eukaryota</taxon>
        <taxon>Fungi</taxon>
        <taxon>Dikarya</taxon>
        <taxon>Ascomycota</taxon>
        <taxon>Pezizomycotina</taxon>
        <taxon>Pezizomycetes</taxon>
        <taxon>Pezizales</taxon>
        <taxon>Pyronemataceae</taxon>
        <taxon>Pyronema</taxon>
    </lineage>
</organism>
<evidence type="ECO:0000256" key="7">
    <source>
        <dbReference type="ARBA" id="ARBA00031969"/>
    </source>
</evidence>
<feature type="compositionally biased region" description="Polar residues" evidence="11">
    <location>
        <begin position="39"/>
        <end position="56"/>
    </location>
</feature>
<feature type="binding site" evidence="9">
    <location>
        <position position="136"/>
    </location>
    <ligand>
        <name>Zn(2+)</name>
        <dbReference type="ChEBI" id="CHEBI:29105"/>
    </ligand>
</feature>
<evidence type="ECO:0000256" key="4">
    <source>
        <dbReference type="ARBA" id="ARBA00022723"/>
    </source>
</evidence>
<comment type="catalytic activity">
    <reaction evidence="8 10">
        <text>hydrogencarbonate + H(+) = CO2 + H2O</text>
        <dbReference type="Rhea" id="RHEA:10748"/>
        <dbReference type="ChEBI" id="CHEBI:15377"/>
        <dbReference type="ChEBI" id="CHEBI:15378"/>
        <dbReference type="ChEBI" id="CHEBI:16526"/>
        <dbReference type="ChEBI" id="CHEBI:17544"/>
        <dbReference type="EC" id="4.2.1.1"/>
    </reaction>
</comment>
<feature type="binding site" evidence="9">
    <location>
        <position position="138"/>
    </location>
    <ligand>
        <name>Zn(2+)</name>
        <dbReference type="ChEBI" id="CHEBI:29105"/>
    </ligand>
</feature>
<feature type="binding site" evidence="9">
    <location>
        <position position="195"/>
    </location>
    <ligand>
        <name>Zn(2+)</name>
        <dbReference type="ChEBI" id="CHEBI:29105"/>
    </ligand>
</feature>
<dbReference type="PROSITE" id="PS00705">
    <property type="entry name" value="PROK_CO2_ANHYDRASE_2"/>
    <property type="match status" value="1"/>
</dbReference>
<dbReference type="FunFam" id="3.40.1050.10:FF:000001">
    <property type="entry name" value="Carbonic anhydrase"/>
    <property type="match status" value="1"/>
</dbReference>
<protein>
    <recommendedName>
        <fullName evidence="3 10">Carbonic anhydrase</fullName>
        <ecNumber evidence="2 10">4.2.1.1</ecNumber>
    </recommendedName>
    <alternativeName>
        <fullName evidence="7 10">Carbonate dehydratase</fullName>
    </alternativeName>
</protein>
<keyword evidence="13" id="KW-1185">Reference proteome</keyword>
<dbReference type="OrthoDB" id="10248475at2759"/>
<comment type="function">
    <text evidence="10">Reversible hydration of carbon dioxide.</text>
</comment>
<dbReference type="Proteomes" id="UP000018144">
    <property type="component" value="Unassembled WGS sequence"/>
</dbReference>
<evidence type="ECO:0000256" key="2">
    <source>
        <dbReference type="ARBA" id="ARBA00012925"/>
    </source>
</evidence>
<evidence type="ECO:0000256" key="5">
    <source>
        <dbReference type="ARBA" id="ARBA00022833"/>
    </source>
</evidence>
<dbReference type="GO" id="GO:0008270">
    <property type="term" value="F:zinc ion binding"/>
    <property type="evidence" value="ECO:0007669"/>
    <property type="project" value="UniProtKB-UniRule"/>
</dbReference>
<feature type="region of interest" description="Disordered" evidence="11">
    <location>
        <begin position="14"/>
        <end position="56"/>
    </location>
</feature>
<gene>
    <name evidence="12" type="ORF">PCON_13646</name>
</gene>
<comment type="cofactor">
    <cofactor evidence="9">
        <name>Zn(2+)</name>
        <dbReference type="ChEBI" id="CHEBI:29105"/>
    </cofactor>
    <text evidence="9">Binds 1 zinc ion per subunit.</text>
</comment>
<evidence type="ECO:0000256" key="3">
    <source>
        <dbReference type="ARBA" id="ARBA00014628"/>
    </source>
</evidence>
<dbReference type="eggNOG" id="KOG1578">
    <property type="taxonomic scope" value="Eukaryota"/>
</dbReference>
<dbReference type="Gene3D" id="3.40.1050.10">
    <property type="entry name" value="Carbonic anhydrase"/>
    <property type="match status" value="1"/>
</dbReference>
<dbReference type="Pfam" id="PF00484">
    <property type="entry name" value="Pro_CA"/>
    <property type="match status" value="1"/>
</dbReference>
<feature type="compositionally biased region" description="Basic and acidic residues" evidence="11">
    <location>
        <begin position="19"/>
        <end position="29"/>
    </location>
</feature>
<dbReference type="GO" id="GO:0034599">
    <property type="term" value="P:cellular response to oxidative stress"/>
    <property type="evidence" value="ECO:0007669"/>
    <property type="project" value="TreeGrafter"/>
</dbReference>
<evidence type="ECO:0000256" key="11">
    <source>
        <dbReference type="SAM" id="MobiDB-lite"/>
    </source>
</evidence>
<proteinExistence type="inferred from homology"/>
<dbReference type="EMBL" id="HF935907">
    <property type="protein sequence ID" value="CCX32795.1"/>
    <property type="molecule type" value="Genomic_DNA"/>
</dbReference>
<dbReference type="InterPro" id="IPR015892">
    <property type="entry name" value="Carbonic_anhydrase_CS"/>
</dbReference>
<evidence type="ECO:0000256" key="8">
    <source>
        <dbReference type="ARBA" id="ARBA00048348"/>
    </source>
</evidence>
<evidence type="ECO:0000313" key="13">
    <source>
        <dbReference type="Proteomes" id="UP000018144"/>
    </source>
</evidence>
<accession>U4LTF3</accession>
<dbReference type="CDD" id="cd00883">
    <property type="entry name" value="beta_CA_cladeA"/>
    <property type="match status" value="1"/>
</dbReference>
<dbReference type="AlphaFoldDB" id="U4LTF3"/>
<keyword evidence="6 10" id="KW-0456">Lyase</keyword>
<evidence type="ECO:0000256" key="6">
    <source>
        <dbReference type="ARBA" id="ARBA00023239"/>
    </source>
</evidence>
<evidence type="ECO:0000313" key="12">
    <source>
        <dbReference type="EMBL" id="CCX32795.1"/>
    </source>
</evidence>
<dbReference type="OMA" id="SKNDYSY"/>
<comment type="similarity">
    <text evidence="1 10">Belongs to the beta-class carbonic anhydrase family.</text>
</comment>